<dbReference type="EMBL" id="KV454546">
    <property type="protein sequence ID" value="ODV65008.1"/>
    <property type="molecule type" value="Genomic_DNA"/>
</dbReference>
<evidence type="ECO:0000256" key="2">
    <source>
        <dbReference type="ARBA" id="ARBA00007861"/>
    </source>
</evidence>
<feature type="region of interest" description="Disordered" evidence="5">
    <location>
        <begin position="399"/>
        <end position="435"/>
    </location>
</feature>
<reference evidence="7" key="1">
    <citation type="submission" date="2016-05" db="EMBL/GenBank/DDBJ databases">
        <title>Comparative genomics of biotechnologically important yeasts.</title>
        <authorList>
            <consortium name="DOE Joint Genome Institute"/>
            <person name="Riley R."/>
            <person name="Haridas S."/>
            <person name="Wolfe K.H."/>
            <person name="Lopes M.R."/>
            <person name="Hittinger C.T."/>
            <person name="Goker M."/>
            <person name="Salamov A."/>
            <person name="Wisecaver J."/>
            <person name="Long T.M."/>
            <person name="Aerts A.L."/>
            <person name="Barry K."/>
            <person name="Choi C."/>
            <person name="Clum A."/>
            <person name="Coughlan A.Y."/>
            <person name="Deshpande S."/>
            <person name="Douglass A.P."/>
            <person name="Hanson S.J."/>
            <person name="Klenk H.-P."/>
            <person name="Labutti K."/>
            <person name="Lapidus A."/>
            <person name="Lindquist E."/>
            <person name="Lipzen A."/>
            <person name="Meier-Kolthoff J.P."/>
            <person name="Ohm R.A."/>
            <person name="Otillar R.P."/>
            <person name="Pangilinan J."/>
            <person name="Peng Y."/>
            <person name="Rokas A."/>
            <person name="Rosa C.A."/>
            <person name="Scheuner C."/>
            <person name="Sibirny A.A."/>
            <person name="Slot J.C."/>
            <person name="Stielow J.B."/>
            <person name="Sun H."/>
            <person name="Kurtzman C.P."/>
            <person name="Blackwell M."/>
            <person name="Grigoriev I.V."/>
            <person name="Jeffries T.W."/>
        </authorList>
    </citation>
    <scope>NUCLEOTIDE SEQUENCE [LARGE SCALE GENOMIC DNA]</scope>
    <source>
        <strain evidence="7">NRRL Y-1933</strain>
    </source>
</reference>
<evidence type="ECO:0000256" key="4">
    <source>
        <dbReference type="ARBA" id="ARBA00014234"/>
    </source>
</evidence>
<dbReference type="GO" id="GO:0030687">
    <property type="term" value="C:preribosome, large subunit precursor"/>
    <property type="evidence" value="ECO:0007669"/>
    <property type="project" value="TreeGrafter"/>
</dbReference>
<evidence type="ECO:0000256" key="1">
    <source>
        <dbReference type="ARBA" id="ARBA00002889"/>
    </source>
</evidence>
<name>A0A1E4RCK9_9ASCO</name>
<dbReference type="PANTHER" id="PTHR16038:SF4">
    <property type="entry name" value="WD REPEAT-CONTAINING PROTEIN 74"/>
    <property type="match status" value="1"/>
</dbReference>
<sequence length="435" mass="49366">MRFLATADETGAIKEVVCNRGTDTSKKDATQPISIKKIAAGENLNIKSKILFMSEFNQELLVSARANGWITVNDLINESEEEEEQYLLLHTYKLNVEQGDKPVGLIKLEAHQTILVAFESRKLFAIHFNDKKFDINPIELELAGDKPIQTFAANPYQEGIFAFGGKENDVKIVKLFESKDANDDSFKSKSFYTNEIVFEAENVENDYLDLWVPVWISKILFFKDQPENGFKFVTATRHGQIRTYNTSEEPSPIGDYKICDKPLVSLNFTSEAQDEVIVTDTHNYVAKLSLKKIDPKGFRISSASAGVMFRPTTKLLGKFSEGGNTGAIFAVDTDLEDRLIAFGGLDRYLRVFDIDSRKLLAKVYLGTQITDVLILDSEEELIESEGDKKPQVISRKRRLLQKQEEEEEESDEEDVWNQLEENSKANKKSKKTKKN</sequence>
<dbReference type="GeneID" id="30994865"/>
<evidence type="ECO:0000256" key="5">
    <source>
        <dbReference type="SAM" id="MobiDB-lite"/>
    </source>
</evidence>
<dbReference type="Gene3D" id="2.130.10.10">
    <property type="entry name" value="YVTN repeat-like/Quinoprotein amine dehydrogenase"/>
    <property type="match status" value="1"/>
</dbReference>
<dbReference type="PANTHER" id="PTHR16038">
    <property type="entry name" value="NOP SEVEN ASSOCIATED PROTEIN 1"/>
    <property type="match status" value="1"/>
</dbReference>
<dbReference type="InterPro" id="IPR036322">
    <property type="entry name" value="WD40_repeat_dom_sf"/>
</dbReference>
<keyword evidence="7" id="KW-1185">Reference proteome</keyword>
<dbReference type="AlphaFoldDB" id="A0A1E4RCK9"/>
<dbReference type="SUPFAM" id="SSF50978">
    <property type="entry name" value="WD40 repeat-like"/>
    <property type="match status" value="1"/>
</dbReference>
<dbReference type="GO" id="GO:0005730">
    <property type="term" value="C:nucleolus"/>
    <property type="evidence" value="ECO:0007669"/>
    <property type="project" value="InterPro"/>
</dbReference>
<dbReference type="STRING" id="984485.A0A1E4RCK9"/>
<protein>
    <recommendedName>
        <fullName evidence="4">Ribosome biogenesis protein NSA1</fullName>
    </recommendedName>
</protein>
<evidence type="ECO:0000313" key="6">
    <source>
        <dbReference type="EMBL" id="ODV65008.1"/>
    </source>
</evidence>
<dbReference type="GO" id="GO:0042273">
    <property type="term" value="P:ribosomal large subunit biogenesis"/>
    <property type="evidence" value="ECO:0007669"/>
    <property type="project" value="InterPro"/>
</dbReference>
<dbReference type="RefSeq" id="XP_020074075.1">
    <property type="nucleotide sequence ID" value="XM_020220315.1"/>
</dbReference>
<evidence type="ECO:0000256" key="3">
    <source>
        <dbReference type="ARBA" id="ARBA00011187"/>
    </source>
</evidence>
<gene>
    <name evidence="6" type="ORF">HYPBUDRAFT_150932</name>
</gene>
<comment type="subunit">
    <text evidence="3">Component of the pre-66S ribosomal particle.</text>
</comment>
<dbReference type="InterPro" id="IPR037379">
    <property type="entry name" value="WDR74/Nsa1"/>
</dbReference>
<organism evidence="6 7">
    <name type="scientific">Hyphopichia burtonii NRRL Y-1933</name>
    <dbReference type="NCBI Taxonomy" id="984485"/>
    <lineage>
        <taxon>Eukaryota</taxon>
        <taxon>Fungi</taxon>
        <taxon>Dikarya</taxon>
        <taxon>Ascomycota</taxon>
        <taxon>Saccharomycotina</taxon>
        <taxon>Pichiomycetes</taxon>
        <taxon>Debaryomycetaceae</taxon>
        <taxon>Hyphopichia</taxon>
    </lineage>
</organism>
<accession>A0A1E4RCK9</accession>
<dbReference type="OrthoDB" id="18388at2759"/>
<feature type="compositionally biased region" description="Acidic residues" evidence="5">
    <location>
        <begin position="404"/>
        <end position="415"/>
    </location>
</feature>
<dbReference type="Proteomes" id="UP000095085">
    <property type="component" value="Unassembled WGS sequence"/>
</dbReference>
<comment type="similarity">
    <text evidence="2">Belongs to the NSA1 family.</text>
</comment>
<dbReference type="InterPro" id="IPR015943">
    <property type="entry name" value="WD40/YVTN_repeat-like_dom_sf"/>
</dbReference>
<proteinExistence type="inferred from homology"/>
<evidence type="ECO:0000313" key="7">
    <source>
        <dbReference type="Proteomes" id="UP000095085"/>
    </source>
</evidence>
<feature type="compositionally biased region" description="Basic residues" evidence="5">
    <location>
        <begin position="425"/>
        <end position="435"/>
    </location>
</feature>
<comment type="function">
    <text evidence="1">Involved in the biogenesis of the 60S ribosomal subunit.</text>
</comment>
<dbReference type="CDD" id="cd22858">
    <property type="entry name" value="Nsa1"/>
    <property type="match status" value="1"/>
</dbReference>